<reference evidence="2" key="1">
    <citation type="journal article" date="2013" name="Science">
        <title>Genomic diversity and evolution of the head crest in the rock pigeon.</title>
        <authorList>
            <person name="Shapiro M.D."/>
            <person name="Kronenberg Z."/>
            <person name="Li C."/>
            <person name="Domyan E.T."/>
            <person name="Pan H."/>
            <person name="Campbell M."/>
            <person name="Tan H."/>
            <person name="Huff C.D."/>
            <person name="Hu H."/>
            <person name="Vickrey A.I."/>
            <person name="Nielsen S.C."/>
            <person name="Stringham S.A."/>
            <person name="Hu H."/>
            <person name="Willerslev E."/>
            <person name="Gilbert M.T."/>
            <person name="Yandell M."/>
            <person name="Zhang G."/>
            <person name="Wang J."/>
        </authorList>
    </citation>
    <scope>NUCLEOTIDE SEQUENCE [LARGE SCALE GENOMIC DNA]</scope>
    <source>
        <tissue evidence="2">Blood</tissue>
    </source>
</reference>
<protein>
    <submittedName>
        <fullName evidence="2">Uncharacterized protein</fullName>
    </submittedName>
</protein>
<organism evidence="2">
    <name type="scientific">Columba livia</name>
    <name type="common">Rock dove</name>
    <dbReference type="NCBI Taxonomy" id="8932"/>
    <lineage>
        <taxon>Eukaryota</taxon>
        <taxon>Metazoa</taxon>
        <taxon>Chordata</taxon>
        <taxon>Craniata</taxon>
        <taxon>Vertebrata</taxon>
        <taxon>Euteleostomi</taxon>
        <taxon>Archelosauria</taxon>
        <taxon>Archosauria</taxon>
        <taxon>Dinosauria</taxon>
        <taxon>Saurischia</taxon>
        <taxon>Theropoda</taxon>
        <taxon>Coelurosauria</taxon>
        <taxon>Aves</taxon>
        <taxon>Neognathae</taxon>
        <taxon>Neoaves</taxon>
        <taxon>Columbimorphae</taxon>
        <taxon>Columbiformes</taxon>
        <taxon>Columbidae</taxon>
        <taxon>Columba</taxon>
    </lineage>
</organism>
<evidence type="ECO:0000256" key="1">
    <source>
        <dbReference type="SAM" id="MobiDB-lite"/>
    </source>
</evidence>
<gene>
    <name evidence="2" type="ORF">A306_09355</name>
</gene>
<accession>R7VQH3</accession>
<proteinExistence type="predicted"/>
<feature type="region of interest" description="Disordered" evidence="1">
    <location>
        <begin position="23"/>
        <end position="66"/>
    </location>
</feature>
<dbReference type="EMBL" id="KB375663">
    <property type="protein sequence ID" value="EMC82622.1"/>
    <property type="molecule type" value="Genomic_DNA"/>
</dbReference>
<sequence length="100" mass="10649">MVKLKEINQPVGCLSVFWMSQPSWVPGQRRDGDSGGTGTAEGRGQQRDGDNGGTGTAEEQPCPALAAQAPRCELHWGKFGLDVRKGGRPGRPGTPRYTAL</sequence>
<feature type="region of interest" description="Disordered" evidence="1">
    <location>
        <begin position="80"/>
        <end position="100"/>
    </location>
</feature>
<evidence type="ECO:0000313" key="2">
    <source>
        <dbReference type="EMBL" id="EMC82622.1"/>
    </source>
</evidence>
<name>R7VQH3_COLLI</name>
<dbReference type="AlphaFoldDB" id="R7VQH3"/>
<feature type="compositionally biased region" description="Low complexity" evidence="1">
    <location>
        <begin position="91"/>
        <end position="100"/>
    </location>
</feature>